<reference evidence="1" key="1">
    <citation type="submission" date="2023-07" db="EMBL/GenBank/DDBJ databases">
        <title>Sorghum-associated microbial communities from plants grown in Nebraska, USA.</title>
        <authorList>
            <person name="Schachtman D."/>
        </authorList>
    </citation>
    <scope>NUCLEOTIDE SEQUENCE</scope>
    <source>
        <strain evidence="1">BE330</strain>
    </source>
</reference>
<dbReference type="AlphaFoldDB" id="A0AAE4BMT2"/>
<protein>
    <submittedName>
        <fullName evidence="1">Uncharacterized protein</fullName>
    </submittedName>
</protein>
<comment type="caution">
    <text evidence="1">The sequence shown here is derived from an EMBL/GenBank/DDBJ whole genome shotgun (WGS) entry which is preliminary data.</text>
</comment>
<dbReference type="Proteomes" id="UP001185331">
    <property type="component" value="Unassembled WGS sequence"/>
</dbReference>
<dbReference type="RefSeq" id="WP_309853439.1">
    <property type="nucleotide sequence ID" value="NZ_JAVDQJ010000004.1"/>
</dbReference>
<evidence type="ECO:0000313" key="1">
    <source>
        <dbReference type="EMBL" id="MDR6218812.1"/>
    </source>
</evidence>
<proteinExistence type="predicted"/>
<dbReference type="EMBL" id="JAVDQK010000005">
    <property type="protein sequence ID" value="MDR6218812.1"/>
    <property type="molecule type" value="Genomic_DNA"/>
</dbReference>
<accession>A0AAE4BMT2</accession>
<gene>
    <name evidence="1" type="ORF">J2Y00_002409</name>
</gene>
<sequence>MTAEDRLRLALIRINRPAPEHASANELMIRAARALQDHAERILAGDRAVTKRALTSSDAGDPWRVGAYVQEVTLTGGVTGKTLMVKTRETGEDGTERATFGYQYRRGLRKPGAHFMQIGPAADGRYAVPAHFTSEEALAAIPTPRYTGKFKVFSIRQVSGPDYRHPPHAYVSARSWTEVAHLCAQQGLRIDLGYHRAYSSSGDLGGAGPDAARAQPGTLVVSTEQISGAGDTFVPYAEYLRLLPTQANTRGT</sequence>
<name>A0AAE4BMT2_9DEIO</name>
<organism evidence="1 2">
    <name type="scientific">Deinococcus soli</name>
    <name type="common">ex Cha et al. 2016</name>
    <dbReference type="NCBI Taxonomy" id="1309411"/>
    <lineage>
        <taxon>Bacteria</taxon>
        <taxon>Thermotogati</taxon>
        <taxon>Deinococcota</taxon>
        <taxon>Deinococci</taxon>
        <taxon>Deinococcales</taxon>
        <taxon>Deinococcaceae</taxon>
        <taxon>Deinococcus</taxon>
    </lineage>
</organism>
<evidence type="ECO:0000313" key="2">
    <source>
        <dbReference type="Proteomes" id="UP001185331"/>
    </source>
</evidence>